<name>A0A1H4GCY4_9FLAO</name>
<organism evidence="1 2">
    <name type="scientific">Flavobacterium gillisiae</name>
    <dbReference type="NCBI Taxonomy" id="150146"/>
    <lineage>
        <taxon>Bacteria</taxon>
        <taxon>Pseudomonadati</taxon>
        <taxon>Bacteroidota</taxon>
        <taxon>Flavobacteriia</taxon>
        <taxon>Flavobacteriales</taxon>
        <taxon>Flavobacteriaceae</taxon>
        <taxon>Flavobacterium</taxon>
    </lineage>
</organism>
<dbReference type="Proteomes" id="UP000198951">
    <property type="component" value="Unassembled WGS sequence"/>
</dbReference>
<dbReference type="STRING" id="150146.SAMN05443667_1214"/>
<dbReference type="AlphaFoldDB" id="A0A1H4GCY4"/>
<accession>A0A1H4GCY4</accession>
<sequence length="230" mass="26584">MKGCQLYLILICFFSYSSFSQKVKLNESAKKMEGIKISADKHSEMEVHTINAASSYHVVEKINMTFGGYTTTYTVSDLSQVNTNDLGPNNTRVVTPHFSEDKHLTDNQIEKLTDSIKQSFIPIDSIVKKDIKTNTDFVYVNPLQTYERVAEKGYKSIDMFKKLGNAYFFNEKLKEAARWYGELFAMTTDLEPVYYYRYAQSLRFTGEKEKGDEMMAIFDEMLENNTDKKN</sequence>
<protein>
    <recommendedName>
        <fullName evidence="3">Tetratricopeptide repeat-containing protein</fullName>
    </recommendedName>
</protein>
<dbReference type="EMBL" id="FNRD01000021">
    <property type="protein sequence ID" value="SEB07151.1"/>
    <property type="molecule type" value="Genomic_DNA"/>
</dbReference>
<evidence type="ECO:0000313" key="1">
    <source>
        <dbReference type="EMBL" id="SEB07151.1"/>
    </source>
</evidence>
<gene>
    <name evidence="1" type="ORF">SAMN05443667_1214</name>
</gene>
<evidence type="ECO:0000313" key="2">
    <source>
        <dbReference type="Proteomes" id="UP000198951"/>
    </source>
</evidence>
<dbReference type="SUPFAM" id="SSF48452">
    <property type="entry name" value="TPR-like"/>
    <property type="match status" value="1"/>
</dbReference>
<keyword evidence="2" id="KW-1185">Reference proteome</keyword>
<evidence type="ECO:0008006" key="3">
    <source>
        <dbReference type="Google" id="ProtNLM"/>
    </source>
</evidence>
<reference evidence="2" key="1">
    <citation type="submission" date="2016-10" db="EMBL/GenBank/DDBJ databases">
        <authorList>
            <person name="Varghese N."/>
            <person name="Submissions S."/>
        </authorList>
    </citation>
    <scope>NUCLEOTIDE SEQUENCE [LARGE SCALE GENOMIC DNA]</scope>
    <source>
        <strain evidence="2">DSM 22376</strain>
    </source>
</reference>
<dbReference type="Gene3D" id="1.25.40.10">
    <property type="entry name" value="Tetratricopeptide repeat domain"/>
    <property type="match status" value="1"/>
</dbReference>
<dbReference type="RefSeq" id="WP_245712114.1">
    <property type="nucleotide sequence ID" value="NZ_FNRD01000021.1"/>
</dbReference>
<dbReference type="InterPro" id="IPR011990">
    <property type="entry name" value="TPR-like_helical_dom_sf"/>
</dbReference>
<proteinExistence type="predicted"/>